<keyword evidence="4" id="KW-0564">Palmitate</keyword>
<reference evidence="7" key="1">
    <citation type="submission" date="2016-09" db="EMBL/GenBank/DDBJ databases">
        <authorList>
            <person name="Wan X."/>
            <person name="Hou S."/>
        </authorList>
    </citation>
    <scope>NUCLEOTIDE SEQUENCE [LARGE SCALE GENOMIC DNA]</scope>
    <source>
        <strain evidence="7">KH87</strain>
    </source>
</reference>
<keyword evidence="4" id="KW-0449">Lipoprotein</keyword>
<evidence type="ECO:0000313" key="6">
    <source>
        <dbReference type="EMBL" id="OEY70686.1"/>
    </source>
</evidence>
<organism evidence="6 7">
    <name type="scientific">Rheinheimera salexigens</name>
    <dbReference type="NCBI Taxonomy" id="1628148"/>
    <lineage>
        <taxon>Bacteria</taxon>
        <taxon>Pseudomonadati</taxon>
        <taxon>Pseudomonadota</taxon>
        <taxon>Gammaproteobacteria</taxon>
        <taxon>Chromatiales</taxon>
        <taxon>Chromatiaceae</taxon>
        <taxon>Rheinheimera</taxon>
    </lineage>
</organism>
<keyword evidence="1 4" id="KW-0732">Signal</keyword>
<keyword evidence="7" id="KW-1185">Reference proteome</keyword>
<dbReference type="RefSeq" id="WP_070050240.1">
    <property type="nucleotide sequence ID" value="NZ_CBCSDO010000002.1"/>
</dbReference>
<protein>
    <recommendedName>
        <fullName evidence="4">Outer membrane protein assembly factor BamE</fullName>
    </recommendedName>
</protein>
<dbReference type="EMBL" id="MKEK01000001">
    <property type="protein sequence ID" value="OEY70686.1"/>
    <property type="molecule type" value="Genomic_DNA"/>
</dbReference>
<feature type="domain" description="Outer membrane protein assembly factor BamE" evidence="5">
    <location>
        <begin position="32"/>
        <end position="101"/>
    </location>
</feature>
<dbReference type="Proteomes" id="UP000242258">
    <property type="component" value="Unassembled WGS sequence"/>
</dbReference>
<evidence type="ECO:0000313" key="7">
    <source>
        <dbReference type="Proteomes" id="UP000242258"/>
    </source>
</evidence>
<sequence length="117" mass="13201">MKAVLTTVLLIIGLSSLSACSSWVYRIDIPQGNFLEQKDIDKLRVEMTKEQVLYVLGSPVASNAFDNDTWHYFYSLKSGAGDNNFKKQLIVSFNDNKLQDISGDYEKSADFNQPLDI</sequence>
<comment type="subunit">
    <text evidence="4">Part of the Bam complex.</text>
</comment>
<dbReference type="PANTHER" id="PTHR37482:SF1">
    <property type="entry name" value="OUTER MEMBRANE PROTEIN ASSEMBLY FACTOR BAME"/>
    <property type="match status" value="1"/>
</dbReference>
<dbReference type="Gene3D" id="3.30.1450.10">
    <property type="match status" value="1"/>
</dbReference>
<dbReference type="InterPro" id="IPR026592">
    <property type="entry name" value="BamE"/>
</dbReference>
<accession>A0A1E7Q973</accession>
<evidence type="ECO:0000256" key="1">
    <source>
        <dbReference type="ARBA" id="ARBA00022729"/>
    </source>
</evidence>
<proteinExistence type="inferred from homology"/>
<evidence type="ECO:0000256" key="3">
    <source>
        <dbReference type="ARBA" id="ARBA00023237"/>
    </source>
</evidence>
<comment type="function">
    <text evidence="4">Part of the outer membrane protein assembly complex, which is involved in assembly and insertion of beta-barrel proteins into the outer membrane.</text>
</comment>
<comment type="similarity">
    <text evidence="4">Belongs to the BamE family.</text>
</comment>
<keyword evidence="3 4" id="KW-0998">Cell outer membrane</keyword>
<dbReference type="GO" id="GO:0030674">
    <property type="term" value="F:protein-macromolecule adaptor activity"/>
    <property type="evidence" value="ECO:0007669"/>
    <property type="project" value="TreeGrafter"/>
</dbReference>
<comment type="caution">
    <text evidence="6">The sequence shown here is derived from an EMBL/GenBank/DDBJ whole genome shotgun (WGS) entry which is preliminary data.</text>
</comment>
<dbReference type="GO" id="GO:0051205">
    <property type="term" value="P:protein insertion into membrane"/>
    <property type="evidence" value="ECO:0007669"/>
    <property type="project" value="UniProtKB-UniRule"/>
</dbReference>
<dbReference type="PANTHER" id="PTHR37482">
    <property type="entry name" value="OUTER MEMBRANE PROTEIN ASSEMBLY FACTOR BAME"/>
    <property type="match status" value="1"/>
</dbReference>
<dbReference type="PROSITE" id="PS51257">
    <property type="entry name" value="PROKAR_LIPOPROTEIN"/>
    <property type="match status" value="1"/>
</dbReference>
<name>A0A1E7Q973_9GAMM</name>
<dbReference type="Pfam" id="PF04355">
    <property type="entry name" value="BamE"/>
    <property type="match status" value="1"/>
</dbReference>
<comment type="subcellular location">
    <subcellularLocation>
        <location evidence="4">Cell outer membrane</location>
        <topology evidence="4">Lipid-anchor</topology>
    </subcellularLocation>
</comment>
<dbReference type="STRING" id="1628148.BI198_14775"/>
<dbReference type="GO" id="GO:1990063">
    <property type="term" value="C:Bam protein complex"/>
    <property type="evidence" value="ECO:0007669"/>
    <property type="project" value="TreeGrafter"/>
</dbReference>
<evidence type="ECO:0000256" key="4">
    <source>
        <dbReference type="HAMAP-Rule" id="MF_00925"/>
    </source>
</evidence>
<dbReference type="GO" id="GO:0043165">
    <property type="term" value="P:Gram-negative-bacterium-type cell outer membrane assembly"/>
    <property type="evidence" value="ECO:0007669"/>
    <property type="project" value="UniProtKB-UniRule"/>
</dbReference>
<evidence type="ECO:0000259" key="5">
    <source>
        <dbReference type="Pfam" id="PF04355"/>
    </source>
</evidence>
<dbReference type="AlphaFoldDB" id="A0A1E7Q973"/>
<dbReference type="HAMAP" id="MF_00925">
    <property type="entry name" value="OM_assembly_BamE"/>
    <property type="match status" value="1"/>
</dbReference>
<gene>
    <name evidence="4" type="primary">bamE</name>
    <name evidence="6" type="ORF">BI198_14775</name>
</gene>
<keyword evidence="2 4" id="KW-0472">Membrane</keyword>
<evidence type="ECO:0000256" key="2">
    <source>
        <dbReference type="ARBA" id="ARBA00023136"/>
    </source>
</evidence>
<dbReference type="InterPro" id="IPR007450">
    <property type="entry name" value="BamE_dom"/>
</dbReference>
<dbReference type="InterPro" id="IPR037873">
    <property type="entry name" value="BamE-like"/>
</dbReference>